<protein>
    <submittedName>
        <fullName evidence="2">Uncharacterized protein</fullName>
    </submittedName>
</protein>
<name>A0A146LGD2_LYGHE</name>
<sequence length="197" mass="21412">QQQQQQQQTPWPPHTPLSDNLQIQNRINMMHPLRYRVPLVPKVLNNNFTNSLRSTLLPTVNSVAGGAGAALSVNPVNTSPGGSAHTTSIAGSSVNRISTNVNSLLSTLITHGSVTDAASSKISKLTPQPTSSDGNDQSKKSPTNAAALQPTTDADDHTLIERYSCWIQHTMGGFNTLLSSQQLYKDPKFRKHHRTLR</sequence>
<proteinExistence type="predicted"/>
<feature type="non-terminal residue" evidence="2">
    <location>
        <position position="1"/>
    </location>
</feature>
<dbReference type="EMBL" id="GDHC01012602">
    <property type="protein sequence ID" value="JAQ06027.1"/>
    <property type="molecule type" value="Transcribed_RNA"/>
</dbReference>
<evidence type="ECO:0000256" key="1">
    <source>
        <dbReference type="SAM" id="MobiDB-lite"/>
    </source>
</evidence>
<organism evidence="2">
    <name type="scientific">Lygus hesperus</name>
    <name type="common">Western plant bug</name>
    <dbReference type="NCBI Taxonomy" id="30085"/>
    <lineage>
        <taxon>Eukaryota</taxon>
        <taxon>Metazoa</taxon>
        <taxon>Ecdysozoa</taxon>
        <taxon>Arthropoda</taxon>
        <taxon>Hexapoda</taxon>
        <taxon>Insecta</taxon>
        <taxon>Pterygota</taxon>
        <taxon>Neoptera</taxon>
        <taxon>Paraneoptera</taxon>
        <taxon>Hemiptera</taxon>
        <taxon>Heteroptera</taxon>
        <taxon>Panheteroptera</taxon>
        <taxon>Cimicomorpha</taxon>
        <taxon>Miridae</taxon>
        <taxon>Mirini</taxon>
        <taxon>Lygus</taxon>
    </lineage>
</organism>
<dbReference type="AlphaFoldDB" id="A0A146LGD2"/>
<gene>
    <name evidence="2" type="ORF">g.6601</name>
</gene>
<accession>A0A146LGD2</accession>
<evidence type="ECO:0000313" key="2">
    <source>
        <dbReference type="EMBL" id="JAQ06027.1"/>
    </source>
</evidence>
<reference evidence="2" key="1">
    <citation type="journal article" date="2016" name="Gigascience">
        <title>De novo construction of an expanded transcriptome assembly for the western tarnished plant bug, Lygus hesperus.</title>
        <authorList>
            <person name="Tassone E.E."/>
            <person name="Geib S.M."/>
            <person name="Hall B."/>
            <person name="Fabrick J.A."/>
            <person name="Brent C.S."/>
            <person name="Hull J.J."/>
        </authorList>
    </citation>
    <scope>NUCLEOTIDE SEQUENCE</scope>
</reference>
<feature type="compositionally biased region" description="Polar residues" evidence="1">
    <location>
        <begin position="118"/>
        <end position="152"/>
    </location>
</feature>
<feature type="region of interest" description="Disordered" evidence="1">
    <location>
        <begin position="118"/>
        <end position="153"/>
    </location>
</feature>